<dbReference type="HOGENOM" id="CLU_018808_8_3_9"/>
<accession>F8F758</accession>
<evidence type="ECO:0000256" key="13">
    <source>
        <dbReference type="SAM" id="Phobius"/>
    </source>
</evidence>
<gene>
    <name evidence="14" type="primary">ywcA</name>
    <name evidence="14" type="ordered locus">KNP414_06562</name>
</gene>
<name>F8F758_PAEMK</name>
<evidence type="ECO:0000256" key="11">
    <source>
        <dbReference type="RuleBase" id="RU362091"/>
    </source>
</evidence>
<feature type="transmembrane region" description="Helical" evidence="13">
    <location>
        <begin position="182"/>
        <end position="200"/>
    </location>
</feature>
<sequence length="545" mass="57647">MNATAFLLFLGIVALTLIITYFASKKTKTASEFYTGGGSLTGWQNGLAIAGDYMSAASFLGIAGTIALAGFDGFFYSIGFLVAYLVVLYLVAEPLRNLGKYTMADMIAARFNNSRVRGIAALNTIAISIFYMIAQLVGAGSLIKLLLNLDYTVSVLIVGVLMTVYVVFGGMTATSWVQITKAILLMAGTFIVSLIVFAKFDFSVVTMFEAMKNATPLKESFLNPGNKYKVPLDTLSLNLALVLGTAGLPHILIRFFTVKDAPTARSSVVYATWLIGAFYIMTIFLGFGAAAFVGYDAIVAQDKGGNMAAPLLARALGGDFFFAFISAVAFATILAVVTGLVLSAASAFSHDFYSSILRKGKVTEKEQVKVARFASVGVAVLSIILSLFAQKLNVAFLVSVAFAVAASANLPVILFTIFWRRFNTAGAVAGMLTGLISALLLVFFSPSVWSPEAGKAILVGTPLFPYANPGIISIPLGFLGAIIGTLVTTSSKVPQEHSDKFDEILVQANTGIKPEDTGLPAGGTASKARKDKGVKPGTGFNTLDR</sequence>
<keyword evidence="3" id="KW-0813">Transport</keyword>
<dbReference type="PANTHER" id="PTHR48086:SF6">
    <property type="entry name" value="CATION_ACETATE SYMPORTER ACTP"/>
    <property type="match status" value="1"/>
</dbReference>
<keyword evidence="5 13" id="KW-0812">Transmembrane</keyword>
<dbReference type="Gene3D" id="1.20.1730.10">
    <property type="entry name" value="Sodium/glucose cotransporter"/>
    <property type="match status" value="1"/>
</dbReference>
<keyword evidence="9" id="KW-0406">Ion transport</keyword>
<comment type="subcellular location">
    <subcellularLocation>
        <location evidence="1">Cell membrane</location>
        <topology evidence="1">Multi-pass membrane protein</topology>
    </subcellularLocation>
</comment>
<feature type="transmembrane region" description="Helical" evidence="13">
    <location>
        <begin position="74"/>
        <end position="95"/>
    </location>
</feature>
<evidence type="ECO:0000256" key="12">
    <source>
        <dbReference type="SAM" id="MobiDB-lite"/>
    </source>
</evidence>
<organism evidence="14 15">
    <name type="scientific">Paenibacillus mucilaginosus (strain KNP414)</name>
    <dbReference type="NCBI Taxonomy" id="1036673"/>
    <lineage>
        <taxon>Bacteria</taxon>
        <taxon>Bacillati</taxon>
        <taxon>Bacillota</taxon>
        <taxon>Bacilli</taxon>
        <taxon>Bacillales</taxon>
        <taxon>Paenibacillaceae</taxon>
        <taxon>Paenibacillus</taxon>
    </lineage>
</organism>
<feature type="transmembrane region" description="Helical" evidence="13">
    <location>
        <begin position="268"/>
        <end position="293"/>
    </location>
</feature>
<feature type="transmembrane region" description="Helical" evidence="13">
    <location>
        <begin position="116"/>
        <end position="139"/>
    </location>
</feature>
<evidence type="ECO:0000313" key="14">
    <source>
        <dbReference type="EMBL" id="AEI45083.1"/>
    </source>
</evidence>
<feature type="transmembrane region" description="Helical" evidence="13">
    <location>
        <begin position="426"/>
        <end position="446"/>
    </location>
</feature>
<keyword evidence="4" id="KW-1003">Cell membrane</keyword>
<dbReference type="InterPro" id="IPR018212">
    <property type="entry name" value="Na/solute_symporter_CS"/>
</dbReference>
<feature type="transmembrane region" description="Helical" evidence="13">
    <location>
        <begin position="151"/>
        <end position="170"/>
    </location>
</feature>
<proteinExistence type="inferred from homology"/>
<dbReference type="FunFam" id="1.20.1730.10:FF:000009">
    <property type="entry name" value="Cation acetate symporter"/>
    <property type="match status" value="1"/>
</dbReference>
<evidence type="ECO:0000256" key="8">
    <source>
        <dbReference type="ARBA" id="ARBA00023053"/>
    </source>
</evidence>
<feature type="region of interest" description="Disordered" evidence="12">
    <location>
        <begin position="512"/>
        <end position="545"/>
    </location>
</feature>
<evidence type="ECO:0000256" key="1">
    <source>
        <dbReference type="ARBA" id="ARBA00004651"/>
    </source>
</evidence>
<evidence type="ECO:0000256" key="7">
    <source>
        <dbReference type="ARBA" id="ARBA00022989"/>
    </source>
</evidence>
<dbReference type="GO" id="GO:0015293">
    <property type="term" value="F:symporter activity"/>
    <property type="evidence" value="ECO:0007669"/>
    <property type="project" value="UniProtKB-KW"/>
</dbReference>
<dbReference type="Pfam" id="PF00474">
    <property type="entry name" value="SSF"/>
    <property type="match status" value="1"/>
</dbReference>
<keyword evidence="8" id="KW-0915">Sodium</keyword>
<dbReference type="GO" id="GO:0005886">
    <property type="term" value="C:plasma membrane"/>
    <property type="evidence" value="ECO:0007669"/>
    <property type="project" value="UniProtKB-SubCell"/>
</dbReference>
<dbReference type="RefSeq" id="WP_013920227.1">
    <property type="nucleotide sequence ID" value="NC_015690.1"/>
</dbReference>
<reference evidence="15" key="1">
    <citation type="submission" date="2011-06" db="EMBL/GenBank/DDBJ databases">
        <title>Complete genome sequence of Paenibacillus mucilaginosus KNP414.</title>
        <authorList>
            <person name="Wang J."/>
            <person name="Hu S."/>
            <person name="Hu X."/>
            <person name="Zhang B."/>
            <person name="Dong D."/>
            <person name="Zhang S."/>
            <person name="Zhao K."/>
            <person name="Wu D."/>
        </authorList>
    </citation>
    <scope>NUCLEOTIDE SEQUENCE [LARGE SCALE GENOMIC DNA]</scope>
    <source>
        <strain evidence="15">KNP414</strain>
    </source>
</reference>
<keyword evidence="7 13" id="KW-1133">Transmembrane helix</keyword>
<feature type="transmembrane region" description="Helical" evidence="13">
    <location>
        <begin position="370"/>
        <end position="389"/>
    </location>
</feature>
<evidence type="ECO:0000256" key="10">
    <source>
        <dbReference type="ARBA" id="ARBA00023136"/>
    </source>
</evidence>
<dbReference type="GO" id="GO:0006811">
    <property type="term" value="P:monoatomic ion transport"/>
    <property type="evidence" value="ECO:0007669"/>
    <property type="project" value="UniProtKB-KW"/>
</dbReference>
<feature type="transmembrane region" description="Helical" evidence="13">
    <location>
        <begin position="45"/>
        <end position="68"/>
    </location>
</feature>
<dbReference type="PROSITE" id="PS50283">
    <property type="entry name" value="NA_SOLUT_SYMP_3"/>
    <property type="match status" value="1"/>
</dbReference>
<dbReference type="PANTHER" id="PTHR48086">
    <property type="entry name" value="SODIUM/PROLINE SYMPORTER-RELATED"/>
    <property type="match status" value="1"/>
</dbReference>
<evidence type="ECO:0000313" key="15">
    <source>
        <dbReference type="Proteomes" id="UP000006620"/>
    </source>
</evidence>
<dbReference type="InterPro" id="IPR001734">
    <property type="entry name" value="Na/solute_symporter"/>
</dbReference>
<dbReference type="PROSITE" id="PS00457">
    <property type="entry name" value="NA_SOLUT_SYMP_2"/>
    <property type="match status" value="1"/>
</dbReference>
<dbReference type="GO" id="GO:0006847">
    <property type="term" value="P:plasma membrane acetate transport"/>
    <property type="evidence" value="ECO:0007669"/>
    <property type="project" value="TreeGrafter"/>
</dbReference>
<dbReference type="InterPro" id="IPR038377">
    <property type="entry name" value="Na/Glc_symporter_sf"/>
</dbReference>
<comment type="similarity">
    <text evidence="2 11">Belongs to the sodium:solute symporter (SSF) (TC 2.A.21) family.</text>
</comment>
<evidence type="ECO:0000256" key="6">
    <source>
        <dbReference type="ARBA" id="ARBA00022847"/>
    </source>
</evidence>
<dbReference type="GO" id="GO:0015123">
    <property type="term" value="F:acetate transmembrane transporter activity"/>
    <property type="evidence" value="ECO:0007669"/>
    <property type="project" value="TreeGrafter"/>
</dbReference>
<dbReference type="AlphaFoldDB" id="F8F758"/>
<keyword evidence="10 13" id="KW-0472">Membrane</keyword>
<dbReference type="KEGG" id="pms:KNP414_06562"/>
<dbReference type="InterPro" id="IPR050277">
    <property type="entry name" value="Sodium:Solute_Symporter"/>
</dbReference>
<feature type="transmembrane region" description="Helical" evidence="13">
    <location>
        <begin position="235"/>
        <end position="256"/>
    </location>
</feature>
<evidence type="ECO:0000256" key="5">
    <source>
        <dbReference type="ARBA" id="ARBA00022692"/>
    </source>
</evidence>
<evidence type="ECO:0000256" key="9">
    <source>
        <dbReference type="ARBA" id="ARBA00023065"/>
    </source>
</evidence>
<dbReference type="CDD" id="cd11480">
    <property type="entry name" value="SLC5sbd_u4"/>
    <property type="match status" value="1"/>
</dbReference>
<evidence type="ECO:0000256" key="3">
    <source>
        <dbReference type="ARBA" id="ARBA00022448"/>
    </source>
</evidence>
<feature type="transmembrane region" description="Helical" evidence="13">
    <location>
        <begin position="6"/>
        <end position="24"/>
    </location>
</feature>
<feature type="transmembrane region" description="Helical" evidence="13">
    <location>
        <begin position="395"/>
        <end position="419"/>
    </location>
</feature>
<evidence type="ECO:0000256" key="4">
    <source>
        <dbReference type="ARBA" id="ARBA00022475"/>
    </source>
</evidence>
<feature type="transmembrane region" description="Helical" evidence="13">
    <location>
        <begin position="466"/>
        <end position="487"/>
    </location>
</feature>
<dbReference type="Proteomes" id="UP000006620">
    <property type="component" value="Chromosome"/>
</dbReference>
<dbReference type="PATRIC" id="fig|1036673.3.peg.6117"/>
<dbReference type="EMBL" id="CP002869">
    <property type="protein sequence ID" value="AEI45083.1"/>
    <property type="molecule type" value="Genomic_DNA"/>
</dbReference>
<evidence type="ECO:0000256" key="2">
    <source>
        <dbReference type="ARBA" id="ARBA00006434"/>
    </source>
</evidence>
<reference evidence="14 15" key="2">
    <citation type="journal article" date="2013" name="Genome Announc.">
        <title>Genome Sequence of Growth-Improving Paenibacillus mucilaginosus Strain KNP414.</title>
        <authorList>
            <person name="Lu J.J."/>
            <person name="Wang J.F."/>
            <person name="Hu X.F."/>
        </authorList>
    </citation>
    <scope>NUCLEOTIDE SEQUENCE [LARGE SCALE GENOMIC DNA]</scope>
    <source>
        <strain evidence="14 15">KNP414</strain>
    </source>
</reference>
<keyword evidence="6" id="KW-0769">Symport</keyword>
<feature type="transmembrane region" description="Helical" evidence="13">
    <location>
        <begin position="320"/>
        <end position="349"/>
    </location>
</feature>
<dbReference type="NCBIfam" id="TIGR00813">
    <property type="entry name" value="sss"/>
    <property type="match status" value="1"/>
</dbReference>
<protein>
    <submittedName>
        <fullName evidence="14">YwcA</fullName>
    </submittedName>
</protein>